<evidence type="ECO:0000313" key="2">
    <source>
        <dbReference type="EMBL" id="KKL27182.1"/>
    </source>
</evidence>
<sequence length="166" mass="18741">MTVDSFKFLPGSIAAYYRNLPVQREEPIPFTPLAKPLDGCRFALVTTAGIYRKGKEPPFDAEREKREPTWGDPTFRRISRDARQDEIGACHLHTNNRDILIDVNIVLPVQRFLELESDGVIGSLAPTSYSFMGFQPNTTEWRQRYAPEAAALMRDEGVDAVLLTPS</sequence>
<keyword evidence="1" id="KW-0560">Oxidoreductase</keyword>
<gene>
    <name evidence="2" type="ORF">LCGC14_2387750</name>
</gene>
<reference evidence="2" key="1">
    <citation type="journal article" date="2015" name="Nature">
        <title>Complex archaea that bridge the gap between prokaryotes and eukaryotes.</title>
        <authorList>
            <person name="Spang A."/>
            <person name="Saw J.H."/>
            <person name="Jorgensen S.L."/>
            <person name="Zaremba-Niedzwiedzka K."/>
            <person name="Martijn J."/>
            <person name="Lind A.E."/>
            <person name="van Eijk R."/>
            <person name="Schleper C."/>
            <person name="Guy L."/>
            <person name="Ettema T.J."/>
        </authorList>
    </citation>
    <scope>NUCLEOTIDE SEQUENCE</scope>
</reference>
<dbReference type="Pfam" id="PF07355">
    <property type="entry name" value="GRDB"/>
    <property type="match status" value="1"/>
</dbReference>
<accession>A0A0F9CL61</accession>
<evidence type="ECO:0008006" key="3">
    <source>
        <dbReference type="Google" id="ProtNLM"/>
    </source>
</evidence>
<protein>
    <recommendedName>
        <fullName evidence="3">Selenoprotein B glycine/betaine/sarcosine/D-proline reductase</fullName>
    </recommendedName>
</protein>
<dbReference type="EMBL" id="LAZR01035560">
    <property type="protein sequence ID" value="KKL27182.1"/>
    <property type="molecule type" value="Genomic_DNA"/>
</dbReference>
<dbReference type="GO" id="GO:0050485">
    <property type="term" value="F:oxidoreductase activity, acting on X-H and Y-H to form an X-Y bond, with a disulfide as acceptor"/>
    <property type="evidence" value="ECO:0007669"/>
    <property type="project" value="InterPro"/>
</dbReference>
<comment type="caution">
    <text evidence="2">The sequence shown here is derived from an EMBL/GenBank/DDBJ whole genome shotgun (WGS) entry which is preliminary data.</text>
</comment>
<name>A0A0F9CL61_9ZZZZ</name>
<proteinExistence type="predicted"/>
<organism evidence="2">
    <name type="scientific">marine sediment metagenome</name>
    <dbReference type="NCBI Taxonomy" id="412755"/>
    <lineage>
        <taxon>unclassified sequences</taxon>
        <taxon>metagenomes</taxon>
        <taxon>ecological metagenomes</taxon>
    </lineage>
</organism>
<evidence type="ECO:0000256" key="1">
    <source>
        <dbReference type="ARBA" id="ARBA00023002"/>
    </source>
</evidence>
<dbReference type="InterPro" id="IPR010187">
    <property type="entry name" value="Various_sel_PB"/>
</dbReference>
<dbReference type="AlphaFoldDB" id="A0A0F9CL61"/>